<comment type="caution">
    <text evidence="3">The sequence shown here is derived from an EMBL/GenBank/DDBJ whole genome shotgun (WGS) entry which is preliminary data.</text>
</comment>
<keyword evidence="3" id="KW-0378">Hydrolase</keyword>
<feature type="compositionally biased region" description="Basic residues" evidence="1">
    <location>
        <begin position="259"/>
        <end position="282"/>
    </location>
</feature>
<dbReference type="InterPro" id="IPR000073">
    <property type="entry name" value="AB_hydrolase_1"/>
</dbReference>
<feature type="compositionally biased region" description="Basic and acidic residues" evidence="1">
    <location>
        <begin position="108"/>
        <end position="118"/>
    </location>
</feature>
<feature type="compositionally biased region" description="Low complexity" evidence="1">
    <location>
        <begin position="182"/>
        <end position="200"/>
    </location>
</feature>
<dbReference type="GO" id="GO:0016787">
    <property type="term" value="F:hydrolase activity"/>
    <property type="evidence" value="ECO:0007669"/>
    <property type="project" value="UniProtKB-KW"/>
</dbReference>
<evidence type="ECO:0000313" key="3">
    <source>
        <dbReference type="EMBL" id="MBI9114531.1"/>
    </source>
</evidence>
<dbReference type="AlphaFoldDB" id="A0A934IAW7"/>
<name>A0A934IAW7_9MICO</name>
<gene>
    <name evidence="3" type="ORF">JAV76_05840</name>
</gene>
<evidence type="ECO:0000256" key="1">
    <source>
        <dbReference type="SAM" id="MobiDB-lite"/>
    </source>
</evidence>
<dbReference type="Proteomes" id="UP000602087">
    <property type="component" value="Unassembled WGS sequence"/>
</dbReference>
<dbReference type="SUPFAM" id="SSF53474">
    <property type="entry name" value="alpha/beta-Hydrolases"/>
    <property type="match status" value="1"/>
</dbReference>
<feature type="region of interest" description="Disordered" evidence="1">
    <location>
        <begin position="107"/>
        <end position="298"/>
    </location>
</feature>
<feature type="compositionally biased region" description="Basic residues" evidence="1">
    <location>
        <begin position="119"/>
        <end position="134"/>
    </location>
</feature>
<feature type="compositionally biased region" description="Basic residues" evidence="1">
    <location>
        <begin position="171"/>
        <end position="181"/>
    </location>
</feature>
<evidence type="ECO:0000313" key="4">
    <source>
        <dbReference type="Proteomes" id="UP000602087"/>
    </source>
</evidence>
<dbReference type="GO" id="GO:0016020">
    <property type="term" value="C:membrane"/>
    <property type="evidence" value="ECO:0007669"/>
    <property type="project" value="TreeGrafter"/>
</dbReference>
<dbReference type="PANTHER" id="PTHR43798:SF33">
    <property type="entry name" value="HYDROLASE, PUTATIVE (AFU_ORTHOLOGUE AFUA_2G14860)-RELATED"/>
    <property type="match status" value="1"/>
</dbReference>
<reference evidence="3" key="1">
    <citation type="submission" date="2020-12" db="EMBL/GenBank/DDBJ databases">
        <title>Sanguibacter suaedae sp. nov., isolated from Suaeda aralocaspica.</title>
        <authorList>
            <person name="Ma Q."/>
        </authorList>
    </citation>
    <scope>NUCLEOTIDE SEQUENCE</scope>
    <source>
        <strain evidence="3">YZGR15</strain>
    </source>
</reference>
<dbReference type="InterPro" id="IPR029058">
    <property type="entry name" value="AB_hydrolase_fold"/>
</dbReference>
<proteinExistence type="predicted"/>
<dbReference type="EMBL" id="JAEINH010000004">
    <property type="protein sequence ID" value="MBI9114531.1"/>
    <property type="molecule type" value="Genomic_DNA"/>
</dbReference>
<dbReference type="InterPro" id="IPR050266">
    <property type="entry name" value="AB_hydrolase_sf"/>
</dbReference>
<protein>
    <submittedName>
        <fullName evidence="3">Alpha/beta fold hydrolase</fullName>
    </submittedName>
</protein>
<dbReference type="PANTHER" id="PTHR43798">
    <property type="entry name" value="MONOACYLGLYCEROL LIPASE"/>
    <property type="match status" value="1"/>
</dbReference>
<sequence>MTLPIGRTEKVDIGGRRLNVWLAGDSGPTVVLVHGIPTNHRLWWDVVPALARHARVVAVDQLGYGDSDHPDGWETDIASQAAYVVRLLDALGRDRVVVIRPRPRRWHRADPRDDEQRARPRAGRRRRRLLRRVARAGGQGHEAGVAARPAPPGLGGRSGPRAGPAPPLRARGTRRGVHRAVRGAVATAGQRSPPRAAPAHPRLRLHAGRRPVPATAGDPHGGRVGTKGPPDEAEVRAAARADRAGSPSHLGGGREPLRPRRPARRGGAGRRGAHQPSRRAHHAGSLGDGLELRVLRGA</sequence>
<dbReference type="Gene3D" id="3.40.50.1820">
    <property type="entry name" value="alpha/beta hydrolase"/>
    <property type="match status" value="1"/>
</dbReference>
<dbReference type="Pfam" id="PF00561">
    <property type="entry name" value="Abhydrolase_1"/>
    <property type="match status" value="1"/>
</dbReference>
<evidence type="ECO:0000259" key="2">
    <source>
        <dbReference type="Pfam" id="PF00561"/>
    </source>
</evidence>
<feature type="compositionally biased region" description="Basic and acidic residues" evidence="1">
    <location>
        <begin position="229"/>
        <end position="243"/>
    </location>
</feature>
<feature type="domain" description="AB hydrolase-1" evidence="2">
    <location>
        <begin position="28"/>
        <end position="99"/>
    </location>
</feature>
<organism evidence="3 4">
    <name type="scientific">Sanguibacter suaedae</name>
    <dbReference type="NCBI Taxonomy" id="2795737"/>
    <lineage>
        <taxon>Bacteria</taxon>
        <taxon>Bacillati</taxon>
        <taxon>Actinomycetota</taxon>
        <taxon>Actinomycetes</taxon>
        <taxon>Micrococcales</taxon>
        <taxon>Sanguibacteraceae</taxon>
        <taxon>Sanguibacter</taxon>
    </lineage>
</organism>
<keyword evidence="4" id="KW-1185">Reference proteome</keyword>
<accession>A0A934IAW7</accession>